<dbReference type="AlphaFoldDB" id="A0A380TJB4"/>
<evidence type="ECO:0000313" key="2">
    <source>
        <dbReference type="EMBL" id="SUS05185.1"/>
    </source>
</evidence>
<keyword evidence="1" id="KW-1133">Transmembrane helix</keyword>
<keyword evidence="1" id="KW-0812">Transmembrane</keyword>
<keyword evidence="1" id="KW-0472">Membrane</keyword>
<evidence type="ECO:0000256" key="1">
    <source>
        <dbReference type="SAM" id="Phobius"/>
    </source>
</evidence>
<accession>A0A380TJB4</accession>
<name>A0A380TJB4_9ZZZZ</name>
<evidence type="ECO:0000313" key="3">
    <source>
        <dbReference type="EMBL" id="SUS07799.1"/>
    </source>
</evidence>
<organism evidence="3">
    <name type="scientific">metagenome</name>
    <dbReference type="NCBI Taxonomy" id="256318"/>
    <lineage>
        <taxon>unclassified sequences</taxon>
        <taxon>metagenomes</taxon>
    </lineage>
</organism>
<dbReference type="InterPro" id="IPR046575">
    <property type="entry name" value="DUF6635"/>
</dbReference>
<feature type="transmembrane region" description="Helical" evidence="1">
    <location>
        <begin position="221"/>
        <end position="240"/>
    </location>
</feature>
<protein>
    <submittedName>
        <fullName evidence="3">Uncharacterized protein</fullName>
    </submittedName>
</protein>
<dbReference type="EMBL" id="UIDG01000088">
    <property type="protein sequence ID" value="SUS05185.1"/>
    <property type="molecule type" value="Genomic_DNA"/>
</dbReference>
<reference evidence="3" key="1">
    <citation type="submission" date="2018-07" db="EMBL/GenBank/DDBJ databases">
        <authorList>
            <person name="Quirk P.G."/>
            <person name="Krulwich T.A."/>
        </authorList>
    </citation>
    <scope>NUCLEOTIDE SEQUENCE</scope>
</reference>
<feature type="transmembrane region" description="Helical" evidence="1">
    <location>
        <begin position="69"/>
        <end position="90"/>
    </location>
</feature>
<dbReference type="EMBL" id="UIDG01000446">
    <property type="protein sequence ID" value="SUS07799.1"/>
    <property type="molecule type" value="Genomic_DNA"/>
</dbReference>
<dbReference type="Pfam" id="PF20340">
    <property type="entry name" value="DUF6635"/>
    <property type="match status" value="2"/>
</dbReference>
<feature type="transmembrane region" description="Helical" evidence="1">
    <location>
        <begin position="246"/>
        <end position="270"/>
    </location>
</feature>
<gene>
    <name evidence="2" type="ORF">DF3PB_1780004</name>
    <name evidence="3" type="ORF">DF3PB_500013</name>
</gene>
<proteinExistence type="predicted"/>
<sequence>MLPASADGKLTPAAVQAIVDRAIDRYISGCHARVGAFVDANFSLIGALGLHRHAIGLDLARAPANVALALPYVAAQAAAALLGAVGARALGARLRRRRILLDTAVARELSWRLQTELLALPSAEDGRRSDRDALAEAILADPVLTPAVAAVTAALARPRTGSGLEARFADQIRAYAEARGAAAELVNSALLAGTGAVVFTQVTPTALSLGPVIATALAHKAAIAAFPLGAGIGSLWYALFQAGPSIGLIAGVTAGLVFLSAIVTAFAGIISDPLLRATGLHQRRLHQLIDSLAAELRDGTTRFRVRDHYVARVFDLLDLARAVLHLPR</sequence>